<dbReference type="GeneID" id="16512665"/>
<feature type="region of interest" description="Disordered" evidence="1">
    <location>
        <begin position="1"/>
        <end position="26"/>
    </location>
</feature>
<accession>S4VV72</accession>
<proteinExistence type="predicted"/>
<dbReference type="SUPFAM" id="SSF48403">
    <property type="entry name" value="Ankyrin repeat"/>
    <property type="match status" value="1"/>
</dbReference>
<dbReference type="RefSeq" id="YP_008319999.2">
    <property type="nucleotide sequence ID" value="NC_021858.1"/>
</dbReference>
<dbReference type="Gene3D" id="1.25.40.20">
    <property type="entry name" value="Ankyrin repeat-containing domain"/>
    <property type="match status" value="1"/>
</dbReference>
<evidence type="ECO:0000256" key="1">
    <source>
        <dbReference type="SAM" id="MobiDB-lite"/>
    </source>
</evidence>
<dbReference type="PANTHER" id="PTHR46586:SF3">
    <property type="entry name" value="ANKYRIN REPEAT-CONTAINING PROTEIN"/>
    <property type="match status" value="1"/>
</dbReference>
<dbReference type="InterPro" id="IPR052050">
    <property type="entry name" value="SecEffector_AnkRepeat"/>
</dbReference>
<reference evidence="2 3" key="1">
    <citation type="journal article" date="2013" name="Science">
        <title>Pandoraviruses: amoeba viruses with genomes up to 2.5 Mb reaching that of parasitic eukaryotes.</title>
        <authorList>
            <person name="Philippe N."/>
            <person name="Legendre M."/>
            <person name="Doutre G."/>
            <person name="Coute Y."/>
            <person name="Poirot O."/>
            <person name="Lescot M."/>
            <person name="Arslan D."/>
            <person name="Seltzer V."/>
            <person name="Bertaux L."/>
            <person name="Bruley C."/>
            <person name="Garin J."/>
            <person name="Claverie J.M."/>
            <person name="Abergel C."/>
        </authorList>
    </citation>
    <scope>NUCLEOTIDE SEQUENCE [LARGE SCALE GENOMIC DNA]</scope>
    <source>
        <strain evidence="2">Melbourne</strain>
    </source>
</reference>
<dbReference type="KEGG" id="vg:16512665"/>
<evidence type="ECO:0000313" key="2">
    <source>
        <dbReference type="EMBL" id="AGO83330.2"/>
    </source>
</evidence>
<dbReference type="EMBL" id="KC977570">
    <property type="protein sequence ID" value="AGO83330.2"/>
    <property type="molecule type" value="Genomic_DNA"/>
</dbReference>
<dbReference type="InterPro" id="IPR036770">
    <property type="entry name" value="Ankyrin_rpt-contain_sf"/>
</dbReference>
<dbReference type="PANTHER" id="PTHR46586">
    <property type="entry name" value="ANKYRIN REPEAT-CONTAINING PROTEIN"/>
    <property type="match status" value="1"/>
</dbReference>
<sequence>MRLRRRRHKQTDRPHETDAQSPPMSINDALPAETLLAILTQPEIDPMRPVLGRVCSKWRSIVSMAPAPQRNAWSLLDCYAAERDFVGLFEWMDAIGRPRALAAAWQAAASGRTTTLMWLVERGWPVDMSVYTVAAAMGRTRALAWLLLRPDALTMDESVLDGAISKGCAIDHLEWLVQAGAPWPAKGGSAGAGAGAMHAAGRSGKIEIVEWVARAGPQPPAWADAICGAAWSNRVDVLAALYEAGRFQDAQGNREPLANAFFWASSSQSLAAMAWLADRDASLTLEQAICAPAQAGKLASVRWIVERNREADPTWKPCLGALTDAVRGGHLAVVRYLCEPLADADDTRLRKATTAIYFEAACAGHWHVVEWTAAAAVPWRALDVIAWVYRLSTGASATERSACLRLIDEGLWRCSPALRQFLVDVWRREDATKTDDDQAGSPARDGRHAVEFVCDMLGGFLGCDDVSLSPQTMAALKAAFGFFTMIAANDA</sequence>
<protein>
    <submittedName>
        <fullName evidence="2">Ankyrin repeat domain containing protein</fullName>
    </submittedName>
</protein>
<organism evidence="2 3">
    <name type="scientific">Pandoravirus dulcis</name>
    <dbReference type="NCBI Taxonomy" id="1349409"/>
    <lineage>
        <taxon>Viruses</taxon>
        <taxon>Pandoravirus</taxon>
    </lineage>
</organism>
<feature type="compositionally biased region" description="Basic residues" evidence="1">
    <location>
        <begin position="1"/>
        <end position="10"/>
    </location>
</feature>
<evidence type="ECO:0000313" key="3">
    <source>
        <dbReference type="Proteomes" id="UP000201566"/>
    </source>
</evidence>
<name>S4VV72_9VIRU</name>
<dbReference type="Proteomes" id="UP000201566">
    <property type="component" value="Segment"/>
</dbReference>
<gene>
    <name evidence="2" type="ORF">pdul_cds_1052</name>
</gene>